<dbReference type="EnsemblPlants" id="AET1Gv20302800.12">
    <property type="protein sequence ID" value="AET1Gv20302800.12"/>
    <property type="gene ID" value="AET1Gv20302800"/>
</dbReference>
<evidence type="ECO:0000313" key="2">
    <source>
        <dbReference type="EnsemblPlants" id="AET1Gv20302800.12"/>
    </source>
</evidence>
<organism evidence="2 3">
    <name type="scientific">Aegilops tauschii subsp. strangulata</name>
    <name type="common">Goatgrass</name>
    <dbReference type="NCBI Taxonomy" id="200361"/>
    <lineage>
        <taxon>Eukaryota</taxon>
        <taxon>Viridiplantae</taxon>
        <taxon>Streptophyta</taxon>
        <taxon>Embryophyta</taxon>
        <taxon>Tracheophyta</taxon>
        <taxon>Spermatophyta</taxon>
        <taxon>Magnoliopsida</taxon>
        <taxon>Liliopsida</taxon>
        <taxon>Poales</taxon>
        <taxon>Poaceae</taxon>
        <taxon>BOP clade</taxon>
        <taxon>Pooideae</taxon>
        <taxon>Triticodae</taxon>
        <taxon>Triticeae</taxon>
        <taxon>Triticinae</taxon>
        <taxon>Aegilops</taxon>
    </lineage>
</organism>
<feature type="region of interest" description="Disordered" evidence="1">
    <location>
        <begin position="41"/>
        <end position="63"/>
    </location>
</feature>
<reference evidence="2" key="4">
    <citation type="submission" date="2019-03" db="UniProtKB">
        <authorList>
            <consortium name="EnsemblPlants"/>
        </authorList>
    </citation>
    <scope>IDENTIFICATION</scope>
</reference>
<feature type="compositionally biased region" description="Polar residues" evidence="1">
    <location>
        <begin position="121"/>
        <end position="132"/>
    </location>
</feature>
<dbReference type="AlphaFoldDB" id="A0A452Y5N8"/>
<evidence type="ECO:0000256" key="1">
    <source>
        <dbReference type="SAM" id="MobiDB-lite"/>
    </source>
</evidence>
<reference evidence="3" key="2">
    <citation type="journal article" date="2017" name="Nat. Plants">
        <title>The Aegilops tauschii genome reveals multiple impacts of transposons.</title>
        <authorList>
            <person name="Zhao G."/>
            <person name="Zou C."/>
            <person name="Li K."/>
            <person name="Wang K."/>
            <person name="Li T."/>
            <person name="Gao L."/>
            <person name="Zhang X."/>
            <person name="Wang H."/>
            <person name="Yang Z."/>
            <person name="Liu X."/>
            <person name="Jiang W."/>
            <person name="Mao L."/>
            <person name="Kong X."/>
            <person name="Jiao Y."/>
            <person name="Jia J."/>
        </authorList>
    </citation>
    <scope>NUCLEOTIDE SEQUENCE [LARGE SCALE GENOMIC DNA]</scope>
    <source>
        <strain evidence="3">cv. AL8/78</strain>
    </source>
</reference>
<reference evidence="3" key="1">
    <citation type="journal article" date="2014" name="Science">
        <title>Ancient hybridizations among the ancestral genomes of bread wheat.</title>
        <authorList>
            <consortium name="International Wheat Genome Sequencing Consortium,"/>
            <person name="Marcussen T."/>
            <person name="Sandve S.R."/>
            <person name="Heier L."/>
            <person name="Spannagl M."/>
            <person name="Pfeifer M."/>
            <person name="Jakobsen K.S."/>
            <person name="Wulff B.B."/>
            <person name="Steuernagel B."/>
            <person name="Mayer K.F."/>
            <person name="Olsen O.A."/>
        </authorList>
    </citation>
    <scope>NUCLEOTIDE SEQUENCE [LARGE SCALE GENOMIC DNA]</scope>
    <source>
        <strain evidence="3">cv. AL8/78</strain>
    </source>
</reference>
<protein>
    <submittedName>
        <fullName evidence="2">Uncharacterized protein</fullName>
    </submittedName>
</protein>
<feature type="compositionally biased region" description="Low complexity" evidence="1">
    <location>
        <begin position="107"/>
        <end position="120"/>
    </location>
</feature>
<accession>A0A452Y5N8</accession>
<sequence>ISEFFENVRIWSEIQLTKGQKKTQQAGGRMWCSAGPGVEPAGGWMWSTTSAPSGRGGARTGPGQEAHVARVSRCAGVSELGPWRPASSKVLFLRGKEGPWRHGGQPSSSSVTSSSAGRSSLCQVVSHGQRSLSGLRRQKIRTE</sequence>
<evidence type="ECO:0000313" key="3">
    <source>
        <dbReference type="Proteomes" id="UP000015105"/>
    </source>
</evidence>
<name>A0A452Y5N8_AEGTS</name>
<dbReference type="Proteomes" id="UP000015105">
    <property type="component" value="Chromosome 1D"/>
</dbReference>
<keyword evidence="3" id="KW-1185">Reference proteome</keyword>
<dbReference type="Gramene" id="AET1Gv20302800.12">
    <property type="protein sequence ID" value="AET1Gv20302800.12"/>
    <property type="gene ID" value="AET1Gv20302800"/>
</dbReference>
<reference evidence="2" key="3">
    <citation type="journal article" date="2017" name="Nature">
        <title>Genome sequence of the progenitor of the wheat D genome Aegilops tauschii.</title>
        <authorList>
            <person name="Luo M.C."/>
            <person name="Gu Y.Q."/>
            <person name="Puiu D."/>
            <person name="Wang H."/>
            <person name="Twardziok S.O."/>
            <person name="Deal K.R."/>
            <person name="Huo N."/>
            <person name="Zhu T."/>
            <person name="Wang L."/>
            <person name="Wang Y."/>
            <person name="McGuire P.E."/>
            <person name="Liu S."/>
            <person name="Long H."/>
            <person name="Ramasamy R.K."/>
            <person name="Rodriguez J.C."/>
            <person name="Van S.L."/>
            <person name="Yuan L."/>
            <person name="Wang Z."/>
            <person name="Xia Z."/>
            <person name="Xiao L."/>
            <person name="Anderson O.D."/>
            <person name="Ouyang S."/>
            <person name="Liang Y."/>
            <person name="Zimin A.V."/>
            <person name="Pertea G."/>
            <person name="Qi P."/>
            <person name="Bennetzen J.L."/>
            <person name="Dai X."/>
            <person name="Dawson M.W."/>
            <person name="Muller H.G."/>
            <person name="Kugler K."/>
            <person name="Rivarola-Duarte L."/>
            <person name="Spannagl M."/>
            <person name="Mayer K.F.X."/>
            <person name="Lu F.H."/>
            <person name="Bevan M.W."/>
            <person name="Leroy P."/>
            <person name="Li P."/>
            <person name="You F.M."/>
            <person name="Sun Q."/>
            <person name="Liu Z."/>
            <person name="Lyons E."/>
            <person name="Wicker T."/>
            <person name="Salzberg S.L."/>
            <person name="Devos K.M."/>
            <person name="Dvorak J."/>
        </authorList>
    </citation>
    <scope>NUCLEOTIDE SEQUENCE [LARGE SCALE GENOMIC DNA]</scope>
    <source>
        <strain evidence="2">cv. AL8/78</strain>
    </source>
</reference>
<reference evidence="2" key="5">
    <citation type="journal article" date="2021" name="G3 (Bethesda)">
        <title>Aegilops tauschii genome assembly Aet v5.0 features greater sequence contiguity and improved annotation.</title>
        <authorList>
            <person name="Wang L."/>
            <person name="Zhu T."/>
            <person name="Rodriguez J.C."/>
            <person name="Deal K.R."/>
            <person name="Dubcovsky J."/>
            <person name="McGuire P.E."/>
            <person name="Lux T."/>
            <person name="Spannagl M."/>
            <person name="Mayer K.F.X."/>
            <person name="Baldrich P."/>
            <person name="Meyers B.C."/>
            <person name="Huo N."/>
            <person name="Gu Y.Q."/>
            <person name="Zhou H."/>
            <person name="Devos K.M."/>
            <person name="Bennetzen J.L."/>
            <person name="Unver T."/>
            <person name="Budak H."/>
            <person name="Gulick P.J."/>
            <person name="Galiba G."/>
            <person name="Kalapos B."/>
            <person name="Nelson D.R."/>
            <person name="Li P."/>
            <person name="You F.M."/>
            <person name="Luo M.C."/>
            <person name="Dvorak J."/>
        </authorList>
    </citation>
    <scope>NUCLEOTIDE SEQUENCE [LARGE SCALE GENOMIC DNA]</scope>
    <source>
        <strain evidence="2">cv. AL8/78</strain>
    </source>
</reference>
<proteinExistence type="predicted"/>
<feature type="region of interest" description="Disordered" evidence="1">
    <location>
        <begin position="96"/>
        <end position="143"/>
    </location>
</feature>